<organism evidence="1 2">
    <name type="scientific">Nocardioides humi</name>
    <dbReference type="NCBI Taxonomy" id="449461"/>
    <lineage>
        <taxon>Bacteria</taxon>
        <taxon>Bacillati</taxon>
        <taxon>Actinomycetota</taxon>
        <taxon>Actinomycetes</taxon>
        <taxon>Propionibacteriales</taxon>
        <taxon>Nocardioidaceae</taxon>
        <taxon>Nocardioides</taxon>
    </lineage>
</organism>
<name>A0ABN1ZUC9_9ACTN</name>
<reference evidence="1 2" key="1">
    <citation type="journal article" date="2019" name="Int. J. Syst. Evol. Microbiol.">
        <title>The Global Catalogue of Microorganisms (GCM) 10K type strain sequencing project: providing services to taxonomists for standard genome sequencing and annotation.</title>
        <authorList>
            <consortium name="The Broad Institute Genomics Platform"/>
            <consortium name="The Broad Institute Genome Sequencing Center for Infectious Disease"/>
            <person name="Wu L."/>
            <person name="Ma J."/>
        </authorList>
    </citation>
    <scope>NUCLEOTIDE SEQUENCE [LARGE SCALE GENOMIC DNA]</scope>
    <source>
        <strain evidence="1 2">JCM 14942</strain>
    </source>
</reference>
<protein>
    <submittedName>
        <fullName evidence="1">Uncharacterized protein</fullName>
    </submittedName>
</protein>
<keyword evidence="2" id="KW-1185">Reference proteome</keyword>
<gene>
    <name evidence="1" type="ORF">GCM10009788_04220</name>
</gene>
<dbReference type="Proteomes" id="UP001500842">
    <property type="component" value="Unassembled WGS sequence"/>
</dbReference>
<evidence type="ECO:0000313" key="1">
    <source>
        <dbReference type="EMBL" id="GAA1504101.1"/>
    </source>
</evidence>
<dbReference type="EMBL" id="BAAAOR010000004">
    <property type="protein sequence ID" value="GAA1504101.1"/>
    <property type="molecule type" value="Genomic_DNA"/>
</dbReference>
<sequence length="280" mass="29333">MSLLQVPDARAGMNAFAVPTWWASLEDERIARDDDELPDVTVVDLDPAVLPADRTLLVVGAVAELLPEPTTDALAAWVGEVRALHTAAAPVHLAVSLDEVTSLEQLLTLAAGRRWPPFDAVAAATHTAADPVPPQSVPGGQETARAYADALVAQVEVLLPPAWQTATDGASDAVACISRALDTDPDVGPAEARVLRDACRAALAGLEADGVTISGPRDALLWPVPAEHGLVPIDVAADTALEVMLGQLERPADLAPDRPVVVPLDRVPARELVARLRGPR</sequence>
<proteinExistence type="predicted"/>
<comment type="caution">
    <text evidence="1">The sequence shown here is derived from an EMBL/GenBank/DDBJ whole genome shotgun (WGS) entry which is preliminary data.</text>
</comment>
<evidence type="ECO:0000313" key="2">
    <source>
        <dbReference type="Proteomes" id="UP001500842"/>
    </source>
</evidence>
<dbReference type="RefSeq" id="WP_141005877.1">
    <property type="nucleotide sequence ID" value="NZ_BAAAOR010000004.1"/>
</dbReference>
<accession>A0ABN1ZUC9</accession>